<reference evidence="2" key="1">
    <citation type="journal article" date="2019" name="Nat. Commun.">
        <title>Expansion of phycobilisome linker gene families in mesophilic red algae.</title>
        <authorList>
            <person name="Lee J."/>
            <person name="Kim D."/>
            <person name="Bhattacharya D."/>
            <person name="Yoon H.S."/>
        </authorList>
    </citation>
    <scope>NUCLEOTIDE SEQUENCE [LARGE SCALE GENOMIC DNA]</scope>
    <source>
        <strain evidence="2">CCMP 1328</strain>
    </source>
</reference>
<evidence type="ECO:0000313" key="2">
    <source>
        <dbReference type="Proteomes" id="UP000324585"/>
    </source>
</evidence>
<organism evidence="1 2">
    <name type="scientific">Porphyridium purpureum</name>
    <name type="common">Red alga</name>
    <name type="synonym">Porphyridium cruentum</name>
    <dbReference type="NCBI Taxonomy" id="35688"/>
    <lineage>
        <taxon>Eukaryota</taxon>
        <taxon>Rhodophyta</taxon>
        <taxon>Bangiophyceae</taxon>
        <taxon>Porphyridiales</taxon>
        <taxon>Porphyridiaceae</taxon>
        <taxon>Porphyridium</taxon>
    </lineage>
</organism>
<dbReference type="Proteomes" id="UP000324585">
    <property type="component" value="Unassembled WGS sequence"/>
</dbReference>
<accession>A0A5J4YK53</accession>
<keyword evidence="2" id="KW-1185">Reference proteome</keyword>
<gene>
    <name evidence="1" type="ORF">FVE85_9545</name>
</gene>
<protein>
    <submittedName>
        <fullName evidence="1">Uncharacterized protein</fullName>
    </submittedName>
</protein>
<comment type="caution">
    <text evidence="1">The sequence shown here is derived from an EMBL/GenBank/DDBJ whole genome shotgun (WGS) entry which is preliminary data.</text>
</comment>
<sequence>MAHYFWELQGQSFVVRYQAGAIMEAPDCPSRLVGGKDHNDTVNNMDQIRMGLRVFQNWKSYEKATIEQDSPTWRKDTDDFSYYGFSLVNDPHCLPWNTGAKPSEAMFRTLAFDLDLDILSGGKGHLASELNVEQASKNLFELIKAKSAHRRA</sequence>
<name>A0A5J4YK53_PORPP</name>
<evidence type="ECO:0000313" key="1">
    <source>
        <dbReference type="EMBL" id="KAA8491250.1"/>
    </source>
</evidence>
<proteinExistence type="predicted"/>
<dbReference type="AlphaFoldDB" id="A0A5J4YK53"/>
<dbReference type="EMBL" id="VRMN01000015">
    <property type="protein sequence ID" value="KAA8491250.1"/>
    <property type="molecule type" value="Genomic_DNA"/>
</dbReference>